<dbReference type="NCBIfam" id="TIGR02937">
    <property type="entry name" value="sigma70-ECF"/>
    <property type="match status" value="1"/>
</dbReference>
<keyword evidence="9" id="KW-1185">Reference proteome</keyword>
<dbReference type="NCBIfam" id="NF006089">
    <property type="entry name" value="PRK08241.1"/>
    <property type="match status" value="1"/>
</dbReference>
<dbReference type="SUPFAM" id="SSF54427">
    <property type="entry name" value="NTF2-like"/>
    <property type="match status" value="1"/>
</dbReference>
<dbReference type="Pfam" id="PF08281">
    <property type="entry name" value="Sigma70_r4_2"/>
    <property type="match status" value="1"/>
</dbReference>
<dbReference type="Gene3D" id="1.10.10.10">
    <property type="entry name" value="Winged helix-like DNA-binding domain superfamily/Winged helix DNA-binding domain"/>
    <property type="match status" value="1"/>
</dbReference>
<evidence type="ECO:0000256" key="4">
    <source>
        <dbReference type="ARBA" id="ARBA00023082"/>
    </source>
</evidence>
<dbReference type="SUPFAM" id="SSF88659">
    <property type="entry name" value="Sigma3 and sigma4 domains of RNA polymerase sigma factors"/>
    <property type="match status" value="1"/>
</dbReference>
<evidence type="ECO:0000256" key="1">
    <source>
        <dbReference type="ARBA" id="ARBA00010641"/>
    </source>
</evidence>
<dbReference type="EMBL" id="BOMN01000061">
    <property type="protein sequence ID" value="GIE21853.1"/>
    <property type="molecule type" value="Genomic_DNA"/>
</dbReference>
<organism evidence="8 9">
    <name type="scientific">Winogradskya humida</name>
    <dbReference type="NCBI Taxonomy" id="113566"/>
    <lineage>
        <taxon>Bacteria</taxon>
        <taxon>Bacillati</taxon>
        <taxon>Actinomycetota</taxon>
        <taxon>Actinomycetes</taxon>
        <taxon>Micromonosporales</taxon>
        <taxon>Micromonosporaceae</taxon>
        <taxon>Winogradskya</taxon>
    </lineage>
</organism>
<dbReference type="PANTHER" id="PTHR43133:SF65">
    <property type="entry name" value="ECF RNA POLYMERASE SIGMA FACTOR SIGG"/>
    <property type="match status" value="1"/>
</dbReference>
<dbReference type="InterPro" id="IPR013324">
    <property type="entry name" value="RNA_pol_sigma_r3/r4-like"/>
</dbReference>
<keyword evidence="4" id="KW-0731">Sigma factor</keyword>
<feature type="domain" description="RNA polymerase sigma factor 70 region 4 type 2" evidence="7">
    <location>
        <begin position="125"/>
        <end position="177"/>
    </location>
</feature>
<keyword evidence="3" id="KW-0805">Transcription regulation</keyword>
<dbReference type="Proteomes" id="UP000603200">
    <property type="component" value="Unassembled WGS sequence"/>
</dbReference>
<dbReference type="InterPro" id="IPR014305">
    <property type="entry name" value="RNA_pol_sigma-G_actinobac"/>
</dbReference>
<dbReference type="InterPro" id="IPR013249">
    <property type="entry name" value="RNA_pol_sigma70_r4_t2"/>
</dbReference>
<evidence type="ECO:0000313" key="8">
    <source>
        <dbReference type="EMBL" id="GIE21853.1"/>
    </source>
</evidence>
<dbReference type="Gene3D" id="3.10.450.50">
    <property type="match status" value="1"/>
</dbReference>
<dbReference type="InterPro" id="IPR014284">
    <property type="entry name" value="RNA_pol_sigma-70_dom"/>
</dbReference>
<keyword evidence="5" id="KW-0804">Transcription</keyword>
<sequence length="319" mass="34823">MRVKDTGFTETAGPLRHEILVHCYRMLGSATDAEDAVQEAFLRAWRGFDRFEGRASVRTWLYQIATNVCLRFVEQRARRVLPAGLGEPELDWHLPARPAGEETRWVSPLPIDPAEVAGDRESVRLAFVAALQHLPARQRAALILRDVADLSAGEVASALGTTTVAVNSALLRARARIAREAPDPSDLSDPESPEAKTRLLRYLTAFEQADMAALAAALCEDVTLEMPPHATWFAGRESVLGFLGASVLRERSRFTGVTVTPPANGQPTIALYSGSHAHALQVLDMTRAGIRRVHIFLQPDLFPIFGQPVSLAAGPDLPI</sequence>
<dbReference type="NCBIfam" id="TIGR02960">
    <property type="entry name" value="SigX5"/>
    <property type="match status" value="1"/>
</dbReference>
<dbReference type="InterPro" id="IPR013325">
    <property type="entry name" value="RNA_pol_sigma_r2"/>
</dbReference>
<dbReference type="InterPro" id="IPR007627">
    <property type="entry name" value="RNA_pol_sigma70_r2"/>
</dbReference>
<comment type="subunit">
    <text evidence="2">Interacts transiently with the RNA polymerase catalytic core formed by RpoA, RpoB, RpoC and RpoZ (2 alpha, 1 beta, 1 beta' and 1 omega subunit) to form the RNA polymerase holoenzyme that can initiate transcription.</text>
</comment>
<dbReference type="SUPFAM" id="SSF88946">
    <property type="entry name" value="Sigma2 domain of RNA polymerase sigma factors"/>
    <property type="match status" value="1"/>
</dbReference>
<reference evidence="8 9" key="1">
    <citation type="submission" date="2021-01" db="EMBL/GenBank/DDBJ databases">
        <title>Whole genome shotgun sequence of Actinoplanes humidus NBRC 14915.</title>
        <authorList>
            <person name="Komaki H."/>
            <person name="Tamura T."/>
        </authorList>
    </citation>
    <scope>NUCLEOTIDE SEQUENCE [LARGE SCALE GENOMIC DNA]</scope>
    <source>
        <strain evidence="8 9">NBRC 14915</strain>
    </source>
</reference>
<comment type="similarity">
    <text evidence="1">Belongs to the sigma-70 factor family. ECF subfamily.</text>
</comment>
<dbReference type="InterPro" id="IPR032710">
    <property type="entry name" value="NTF2-like_dom_sf"/>
</dbReference>
<gene>
    <name evidence="8" type="ORF">Ahu01nite_049550</name>
</gene>
<evidence type="ECO:0000256" key="2">
    <source>
        <dbReference type="ARBA" id="ARBA00011344"/>
    </source>
</evidence>
<evidence type="ECO:0000259" key="7">
    <source>
        <dbReference type="Pfam" id="PF08281"/>
    </source>
</evidence>
<dbReference type="Pfam" id="PF04542">
    <property type="entry name" value="Sigma70_r2"/>
    <property type="match status" value="1"/>
</dbReference>
<comment type="caution">
    <text evidence="8">The sequence shown here is derived from an EMBL/GenBank/DDBJ whole genome shotgun (WGS) entry which is preliminary data.</text>
</comment>
<proteinExistence type="inferred from homology"/>
<accession>A0ABQ3ZTI7</accession>
<dbReference type="InterPro" id="IPR036388">
    <property type="entry name" value="WH-like_DNA-bd_sf"/>
</dbReference>
<evidence type="ECO:0000256" key="5">
    <source>
        <dbReference type="ARBA" id="ARBA00023163"/>
    </source>
</evidence>
<dbReference type="Gene3D" id="1.10.1740.10">
    <property type="match status" value="1"/>
</dbReference>
<dbReference type="InterPro" id="IPR039425">
    <property type="entry name" value="RNA_pol_sigma-70-like"/>
</dbReference>
<name>A0ABQ3ZTI7_9ACTN</name>
<evidence type="ECO:0000313" key="9">
    <source>
        <dbReference type="Proteomes" id="UP000603200"/>
    </source>
</evidence>
<feature type="domain" description="RNA polymerase sigma-70 region 2" evidence="6">
    <location>
        <begin position="22"/>
        <end position="79"/>
    </location>
</feature>
<dbReference type="PANTHER" id="PTHR43133">
    <property type="entry name" value="RNA POLYMERASE ECF-TYPE SIGMA FACTO"/>
    <property type="match status" value="1"/>
</dbReference>
<evidence type="ECO:0000259" key="6">
    <source>
        <dbReference type="Pfam" id="PF04542"/>
    </source>
</evidence>
<protein>
    <submittedName>
        <fullName evidence="8">RNA polymerase sigma factor</fullName>
    </submittedName>
</protein>
<evidence type="ECO:0000256" key="3">
    <source>
        <dbReference type="ARBA" id="ARBA00023015"/>
    </source>
</evidence>